<keyword evidence="3" id="KW-1185">Reference proteome</keyword>
<accession>A0A026W316</accession>
<name>A0A026W316_OOCBI</name>
<dbReference type="Proteomes" id="UP000053097">
    <property type="component" value="Unassembled WGS sequence"/>
</dbReference>
<organism evidence="2 3">
    <name type="scientific">Ooceraea biroi</name>
    <name type="common">Clonal raider ant</name>
    <name type="synonym">Cerapachys biroi</name>
    <dbReference type="NCBI Taxonomy" id="2015173"/>
    <lineage>
        <taxon>Eukaryota</taxon>
        <taxon>Metazoa</taxon>
        <taxon>Ecdysozoa</taxon>
        <taxon>Arthropoda</taxon>
        <taxon>Hexapoda</taxon>
        <taxon>Insecta</taxon>
        <taxon>Pterygota</taxon>
        <taxon>Neoptera</taxon>
        <taxon>Endopterygota</taxon>
        <taxon>Hymenoptera</taxon>
        <taxon>Apocrita</taxon>
        <taxon>Aculeata</taxon>
        <taxon>Formicoidea</taxon>
        <taxon>Formicidae</taxon>
        <taxon>Dorylinae</taxon>
        <taxon>Ooceraea</taxon>
    </lineage>
</organism>
<evidence type="ECO:0000313" key="3">
    <source>
        <dbReference type="Proteomes" id="UP000053097"/>
    </source>
</evidence>
<protein>
    <submittedName>
        <fullName evidence="2">Uncharacterized protein</fullName>
    </submittedName>
</protein>
<dbReference type="EMBL" id="KK107519">
    <property type="protein sequence ID" value="EZA49429.1"/>
    <property type="molecule type" value="Genomic_DNA"/>
</dbReference>
<proteinExistence type="predicted"/>
<gene>
    <name evidence="2" type="ORF">X777_11927</name>
</gene>
<reference evidence="2 3" key="1">
    <citation type="journal article" date="2014" name="Curr. Biol.">
        <title>The genome of the clonal raider ant Cerapachys biroi.</title>
        <authorList>
            <person name="Oxley P.R."/>
            <person name="Ji L."/>
            <person name="Fetter-Pruneda I."/>
            <person name="McKenzie S.K."/>
            <person name="Li C."/>
            <person name="Hu H."/>
            <person name="Zhang G."/>
            <person name="Kronauer D.J."/>
        </authorList>
    </citation>
    <scope>NUCLEOTIDE SEQUENCE [LARGE SCALE GENOMIC DNA]</scope>
</reference>
<sequence>MQKDPRATKRTSDSACRKSRRRTMPQIAQRIVVSALELLRNAKLSVLRGPARREGVTDRGWPWHS</sequence>
<feature type="region of interest" description="Disordered" evidence="1">
    <location>
        <begin position="1"/>
        <end position="23"/>
    </location>
</feature>
<evidence type="ECO:0000313" key="2">
    <source>
        <dbReference type="EMBL" id="EZA49429.1"/>
    </source>
</evidence>
<dbReference type="AlphaFoldDB" id="A0A026W316"/>
<feature type="compositionally biased region" description="Basic and acidic residues" evidence="1">
    <location>
        <begin position="1"/>
        <end position="16"/>
    </location>
</feature>
<evidence type="ECO:0000256" key="1">
    <source>
        <dbReference type="SAM" id="MobiDB-lite"/>
    </source>
</evidence>